<feature type="compositionally biased region" description="Basic and acidic residues" evidence="1">
    <location>
        <begin position="1640"/>
        <end position="1650"/>
    </location>
</feature>
<feature type="compositionally biased region" description="Pro residues" evidence="1">
    <location>
        <begin position="2152"/>
        <end position="2165"/>
    </location>
</feature>
<feature type="compositionally biased region" description="Basic and acidic residues" evidence="1">
    <location>
        <begin position="2407"/>
        <end position="2432"/>
    </location>
</feature>
<feature type="compositionally biased region" description="Low complexity" evidence="1">
    <location>
        <begin position="1589"/>
        <end position="1626"/>
    </location>
</feature>
<feature type="compositionally biased region" description="Polar residues" evidence="1">
    <location>
        <begin position="54"/>
        <end position="64"/>
    </location>
</feature>
<feature type="compositionally biased region" description="Basic and acidic residues" evidence="1">
    <location>
        <begin position="2625"/>
        <end position="2636"/>
    </location>
</feature>
<feature type="compositionally biased region" description="Polar residues" evidence="1">
    <location>
        <begin position="1154"/>
        <end position="1172"/>
    </location>
</feature>
<feature type="compositionally biased region" description="Basic residues" evidence="1">
    <location>
        <begin position="2656"/>
        <end position="2670"/>
    </location>
</feature>
<feature type="compositionally biased region" description="Basic and acidic residues" evidence="1">
    <location>
        <begin position="2514"/>
        <end position="2524"/>
    </location>
</feature>
<dbReference type="Proteomes" id="UP001286313">
    <property type="component" value="Unassembled WGS sequence"/>
</dbReference>
<feature type="region of interest" description="Disordered" evidence="1">
    <location>
        <begin position="316"/>
        <end position="431"/>
    </location>
</feature>
<reference evidence="2" key="1">
    <citation type="submission" date="2023-10" db="EMBL/GenBank/DDBJ databases">
        <title>Genome assemblies of two species of porcelain crab, Petrolisthes cinctipes and Petrolisthes manimaculis (Anomura: Porcellanidae).</title>
        <authorList>
            <person name="Angst P."/>
        </authorList>
    </citation>
    <scope>NUCLEOTIDE SEQUENCE</scope>
    <source>
        <strain evidence="2">PB745_01</strain>
        <tissue evidence="2">Gill</tissue>
    </source>
</reference>
<accession>A0AAE1C1N5</accession>
<feature type="compositionally biased region" description="Pro residues" evidence="1">
    <location>
        <begin position="2560"/>
        <end position="2576"/>
    </location>
</feature>
<organism evidence="2 3">
    <name type="scientific">Petrolisthes cinctipes</name>
    <name type="common">Flat porcelain crab</name>
    <dbReference type="NCBI Taxonomy" id="88211"/>
    <lineage>
        <taxon>Eukaryota</taxon>
        <taxon>Metazoa</taxon>
        <taxon>Ecdysozoa</taxon>
        <taxon>Arthropoda</taxon>
        <taxon>Crustacea</taxon>
        <taxon>Multicrustacea</taxon>
        <taxon>Malacostraca</taxon>
        <taxon>Eumalacostraca</taxon>
        <taxon>Eucarida</taxon>
        <taxon>Decapoda</taxon>
        <taxon>Pleocyemata</taxon>
        <taxon>Anomura</taxon>
        <taxon>Galatheoidea</taxon>
        <taxon>Porcellanidae</taxon>
        <taxon>Petrolisthes</taxon>
    </lineage>
</organism>
<feature type="compositionally biased region" description="Pro residues" evidence="1">
    <location>
        <begin position="2065"/>
        <end position="2082"/>
    </location>
</feature>
<feature type="region of interest" description="Disordered" evidence="1">
    <location>
        <begin position="1279"/>
        <end position="1315"/>
    </location>
</feature>
<feature type="region of interest" description="Disordered" evidence="1">
    <location>
        <begin position="1862"/>
        <end position="2279"/>
    </location>
</feature>
<feature type="region of interest" description="Disordered" evidence="1">
    <location>
        <begin position="2376"/>
        <end position="2524"/>
    </location>
</feature>
<feature type="region of interest" description="Disordered" evidence="1">
    <location>
        <begin position="1396"/>
        <end position="1441"/>
    </location>
</feature>
<evidence type="ECO:0000313" key="3">
    <source>
        <dbReference type="Proteomes" id="UP001286313"/>
    </source>
</evidence>
<feature type="region of interest" description="Disordered" evidence="1">
    <location>
        <begin position="729"/>
        <end position="782"/>
    </location>
</feature>
<feature type="region of interest" description="Disordered" evidence="1">
    <location>
        <begin position="1021"/>
        <end position="1103"/>
    </location>
</feature>
<feature type="compositionally biased region" description="Basic and acidic residues" evidence="1">
    <location>
        <begin position="1989"/>
        <end position="2017"/>
    </location>
</feature>
<feature type="compositionally biased region" description="Pro residues" evidence="1">
    <location>
        <begin position="992"/>
        <end position="1004"/>
    </location>
</feature>
<feature type="compositionally biased region" description="Pro residues" evidence="1">
    <location>
        <begin position="2304"/>
        <end position="2314"/>
    </location>
</feature>
<feature type="compositionally biased region" description="Basic and acidic residues" evidence="1">
    <location>
        <begin position="1665"/>
        <end position="1688"/>
    </location>
</feature>
<feature type="compositionally biased region" description="Low complexity" evidence="1">
    <location>
        <begin position="1654"/>
        <end position="1664"/>
    </location>
</feature>
<feature type="region of interest" description="Disordered" evidence="1">
    <location>
        <begin position="127"/>
        <end position="173"/>
    </location>
</feature>
<feature type="compositionally biased region" description="Basic and acidic residues" evidence="1">
    <location>
        <begin position="583"/>
        <end position="595"/>
    </location>
</feature>
<feature type="region of interest" description="Disordered" evidence="1">
    <location>
        <begin position="1537"/>
        <end position="1816"/>
    </location>
</feature>
<feature type="compositionally biased region" description="Polar residues" evidence="1">
    <location>
        <begin position="1133"/>
        <end position="1146"/>
    </location>
</feature>
<comment type="caution">
    <text evidence="2">The sequence shown here is derived from an EMBL/GenBank/DDBJ whole genome shotgun (WGS) entry which is preliminary data.</text>
</comment>
<feature type="compositionally biased region" description="Low complexity" evidence="1">
    <location>
        <begin position="1049"/>
        <end position="1058"/>
    </location>
</feature>
<feature type="region of interest" description="Disordered" evidence="1">
    <location>
        <begin position="237"/>
        <end position="262"/>
    </location>
</feature>
<feature type="compositionally biased region" description="Pro residues" evidence="1">
    <location>
        <begin position="318"/>
        <end position="344"/>
    </location>
</feature>
<evidence type="ECO:0000313" key="2">
    <source>
        <dbReference type="EMBL" id="KAK3859000.1"/>
    </source>
</evidence>
<feature type="compositionally biased region" description="Pro residues" evidence="1">
    <location>
        <begin position="909"/>
        <end position="926"/>
    </location>
</feature>
<feature type="compositionally biased region" description="Basic and acidic residues" evidence="1">
    <location>
        <begin position="2751"/>
        <end position="2761"/>
    </location>
</feature>
<feature type="compositionally biased region" description="Low complexity" evidence="1">
    <location>
        <begin position="403"/>
        <end position="420"/>
    </location>
</feature>
<name>A0AAE1C1N5_PETCI</name>
<feature type="compositionally biased region" description="Basic and acidic residues" evidence="1">
    <location>
        <begin position="2224"/>
        <end position="2236"/>
    </location>
</feature>
<feature type="compositionally biased region" description="Basic and acidic residues" evidence="1">
    <location>
        <begin position="1757"/>
        <end position="1777"/>
    </location>
</feature>
<evidence type="ECO:0008006" key="4">
    <source>
        <dbReference type="Google" id="ProtNLM"/>
    </source>
</evidence>
<feature type="region of interest" description="Disordered" evidence="1">
    <location>
        <begin position="25"/>
        <end position="90"/>
    </location>
</feature>
<feature type="compositionally biased region" description="Basic and acidic residues" evidence="1">
    <location>
        <begin position="2715"/>
        <end position="2724"/>
    </location>
</feature>
<feature type="compositionally biased region" description="Basic and acidic residues" evidence="1">
    <location>
        <begin position="1788"/>
        <end position="1800"/>
    </location>
</feature>
<protein>
    <recommendedName>
        <fullName evidence="4">Titin</fullName>
    </recommendedName>
</protein>
<gene>
    <name evidence="2" type="ORF">Pcinc_034843</name>
</gene>
<feature type="compositionally biased region" description="Polar residues" evidence="1">
    <location>
        <begin position="853"/>
        <end position="874"/>
    </location>
</feature>
<proteinExistence type="predicted"/>
<feature type="compositionally biased region" description="Low complexity" evidence="1">
    <location>
        <begin position="75"/>
        <end position="88"/>
    </location>
</feature>
<feature type="region of interest" description="Disordered" evidence="1">
    <location>
        <begin position="980"/>
        <end position="1004"/>
    </location>
</feature>
<feature type="region of interest" description="Disordered" evidence="1">
    <location>
        <begin position="583"/>
        <end position="660"/>
    </location>
</feature>
<sequence>MAIFSLYIGSFYGVSMHEEEPVVEEEMPVVKKQTKEESHVSSSSTTSFHKSTVVESSSFTQVVSSDGGGGESRHSASAASSSQVQVASGQPVVERNIESVEEGHVKSIKRAIEEVAVEAPPIPVKILKFPPPQPPSEPTPPEAQPEIVRPEEQEVRPTPGKLKKIWPPPPSEMEVAPKIDASVEMLSCNVSSIISSFSSLGEEQEAYTSHHAPVVHQAKPQHLPQVSEVMDIDLQPEPIPEYGYLSSGVPEEEQHQEEPETLQQVLLPGPEPEFVLVEPPEPEEETIEVKSELEIMQGYQRVSAPITALHKILSPVPEVIPEPVPTPEPPRILTPEPPKVPTPEPPKEPTPEPPKEPTPEPPREPTPEPPKEPTPEPPKEPTPEPPQALMTTIEVAQEPPEPTTTTEVRTETSTVESSFFESKKSMSKTSYSTVETQMYTTGISSPPLEQPSAPVIPEPVEEPQPVLEVMETEPVESYEHPVCEEPIEYFVPESEEMVEYLTAEESAPEMISEAEELAFTESSLSSMKSEMQTIFVATSDLKTNVYTPEPEEPPVPQFQRPLLEPLIMPEPQPIEQLYVVEEAVKPPKPPEGKEQKKPKKKRESVIQLAKRLEENIVPMSPDEVPGGIRMFPSPKQPSTPVKESPAPTRETISACVTPTPEVKDTKLLELEPFPFTVEEKPRRERPKSLPPPWPSKFTPGTFTDSEYESDIDGERHIHIKKIKFEVPAKAPRPHSVATDAVPPSAFDTPPVFEGSMRPDILKKEEKVEKEEPKKMKTVAPKKKAKVVEKFLASAGEKAEIEVVKPVPRTPVKREAAPSWPPPAAADESHFEGQQTGGVYKETTSMTSSMETKAQVTSMSYQSHVSKVTQETKQYSAPPPHEVVLEPEPAPVYVLQPEPEPVYVQQPEPVYEPPTEPEPVCEPPAEPAPVYELQPEPEPVYVQQPEPEPVCDLQPEPAPVYEIQPEPVPVPVVDAAPKFKPVRAPAPKQTPVKPAPAPAPPPPFDVPPPVFKPVVKPEVAPVQVPQKPASTKIEKQVSRENIQSIKKSETSSVSVQKSQKVLKKGNVIWPPSAPEAPSPSVQFRSQSAERPKVSEASTLPQRPHEAPASIYWYSNITLQEKRKSWPQVMPEQPHLTTSTVIESSTKSSRQEMSKISKQSSETRVVKEMTTQVPRQPVQEMTMKVPAPRPQFQVKAPKIEPKKEVIVQAPPPPREFPTINSTLPPLEPFPFAVGPIKQKKPRGQPPNMPSKFIPGSFTESEYESDYESMSSSLSRMYMSDSEATGYRPMNIKMKKGRTKKPKQPSPPPPSSLGLPPAFEVKLAPLKVSFSDIESDIPTSRESTPLPEPTLIQSKQKLQVHKLQTLASEITPGSKPQPQHFIPQKTQVPVKMPAPIVPVKPAQPVQQPPKPVQQLPKPVQQPAPPTVARSTFTSTEENVQKSVQQVTSETVAPVVGVKNVKKMFEGGGPPPMPQVVAAPVRMQSPSPVRAAAFLPAVQPPLIQAPVPPQTVVPPQPVTTELPTRVIPVAVETNAIVKTEQVSSTNHVKGKPTSPKAKKKMEMTQMTAQELEESGYTADTEGTLPRRTAKTANTQSSSNFTSSSSYSKSETFMSSSFSKSENKSFSSSEFDQGMPSSFPVFTSRSEEVHEESRGSAEQPKTQKPSQPKQEAKKPRFEEKKPKFEEFRKETKGKPGSSGPFSEDTYYSMRDESDVSTDSGRTKKKVEFQSETHVEVMSDKKVEIFESSSVDVSPKPTKKPASKQEQKLERKVIVEPKIERPHQITKTFQSVKETPKPSSSHEIRTQKSTVTSEMSDKKEHAAKTMIVKKTVETSKVDGIKKPQQFSEAKVIRPTTQEKWVKETVLKPQPSVPHVQPLKSTGLVKQAVTKQESKPELDLKPFPFKAEPSKPKKSRGEPPPQPSKFKKGEFYESDYDSDFEGRIPPKWKPGDSDAEDQSYGSVSAPAGVHMGPQLHQRTPTPPTAFDVPPQYEGPPRPKIDFPESEPEPDRETSPEFVIPEKIEVVQAPVPPRIIPKEAKIFKSQPQKPKPPPARSPSPELKPGSPPVEDYAPPPPKKPQQQPPPPQPSPFANAVGVESTKITKIADSSSHHQRFVTMQQTTRVIKFTDGRTTSTGTATQETQVHEPRGRKVVREEPKPLPSLEPFPFSPDPLKPKKDRGGPPPKPQKFRKGEFTESDYESDYEGPPRPKWQPPDSDTDDPSYKKIMPVLRSDRTPSKTRDRTPTPPTQFDTPPESGGPWRPDIKQPEPIVVREPSPKVTVPREPPKKFHVVKKVAPKVQQEVMKPVERPASPPLPPPGTPPEEGVIMQETQYVVDRVDLQSRVKPLPVREVQTYEDKPYTKVTERTEKTITNIKLKEELRMKREKKETKKTIVTEYEEVPVQPPLPPQIKIDMSLEKYKDLEPFPFEPGKEKPRREKGPPPPKPKKFMKGEFQESDYDSDFEGRVRPKWQPSISDAEDPEYTPVRPPPPSSKQAVRTRDRTPTPPTKFEVPPSSGGPLRPDIEPVEKPVKVIKEPSPEIVIPKVKEKPVTRTTPKAPALKVVKPQAPRPRTPTPPLPEPGPQPEIGYIPETVKRTVEEDVHIKMIKKKIEAKKGFQIDIDVTDIYDFVSESEHEKMDVETSKTTKPFPVLEPFPYEPDPGRPKRQRGPPPPHPKKFMKGEFRGSDYESDYDAPIAPKWVPPDSEGEERVYRRVAAPPAVDTLRHRSESSGRDPSPPSKFDQPPHFEGPPRPVIDPSDLPRRERRESLEEYSIPKFPKVEFKPFDLEDEQVSRPQVAVTTDTETEPESYANAGIDKKYVKSAQNDEGVYTCTAMSVMGMDSTSATVCITGEKA</sequence>
<feature type="compositionally biased region" description="Pro residues" evidence="1">
    <location>
        <begin position="129"/>
        <end position="143"/>
    </location>
</feature>
<evidence type="ECO:0000256" key="1">
    <source>
        <dbReference type="SAM" id="MobiDB-lite"/>
    </source>
</evidence>
<feature type="compositionally biased region" description="Basic residues" evidence="1">
    <location>
        <begin position="1290"/>
        <end position="1300"/>
    </location>
</feature>
<feature type="region of interest" description="Disordered" evidence="1">
    <location>
        <begin position="2296"/>
        <end position="2318"/>
    </location>
</feature>
<feature type="compositionally biased region" description="Low complexity" evidence="1">
    <location>
        <begin position="841"/>
        <end position="851"/>
    </location>
</feature>
<feature type="region of interest" description="Disordered" evidence="1">
    <location>
        <begin position="673"/>
        <end position="706"/>
    </location>
</feature>
<feature type="compositionally biased region" description="Basic and acidic residues" evidence="1">
    <location>
        <begin position="2136"/>
        <end position="2151"/>
    </location>
</feature>
<feature type="region of interest" description="Disordered" evidence="1">
    <location>
        <begin position="810"/>
        <end position="889"/>
    </location>
</feature>
<feature type="compositionally biased region" description="Basic and acidic residues" evidence="1">
    <location>
        <begin position="2376"/>
        <end position="2386"/>
    </location>
</feature>
<feature type="region of interest" description="Disordered" evidence="1">
    <location>
        <begin position="2537"/>
        <end position="2580"/>
    </location>
</feature>
<feature type="compositionally biased region" description="Low complexity" evidence="1">
    <location>
        <begin position="927"/>
        <end position="944"/>
    </location>
</feature>
<feature type="region of interest" description="Disordered" evidence="1">
    <location>
        <begin position="1123"/>
        <end position="1262"/>
    </location>
</feature>
<feature type="compositionally biased region" description="Basic and acidic residues" evidence="1">
    <location>
        <begin position="1901"/>
        <end position="1910"/>
    </location>
</feature>
<feature type="compositionally biased region" description="Basic and acidic residues" evidence="1">
    <location>
        <begin position="1933"/>
        <end position="1945"/>
    </location>
</feature>
<feature type="region of interest" description="Disordered" evidence="1">
    <location>
        <begin position="2779"/>
        <end position="2799"/>
    </location>
</feature>
<feature type="compositionally biased region" description="Basic and acidic residues" evidence="1">
    <location>
        <begin position="759"/>
        <end position="774"/>
    </location>
</feature>
<feature type="compositionally biased region" description="Low complexity" evidence="1">
    <location>
        <begin position="40"/>
        <end position="53"/>
    </location>
</feature>
<keyword evidence="3" id="KW-1185">Reference proteome</keyword>
<feature type="compositionally biased region" description="Basic and acidic residues" evidence="1">
    <location>
        <begin position="345"/>
        <end position="382"/>
    </location>
</feature>
<feature type="compositionally biased region" description="Basic and acidic residues" evidence="1">
    <location>
        <begin position="1720"/>
        <end position="1739"/>
    </location>
</feature>
<feature type="region of interest" description="Disordered" evidence="1">
    <location>
        <begin position="904"/>
        <end position="961"/>
    </location>
</feature>
<feature type="region of interest" description="Disordered" evidence="1">
    <location>
        <begin position="2625"/>
        <end position="2764"/>
    </location>
</feature>
<dbReference type="EMBL" id="JAWQEG010005144">
    <property type="protein sequence ID" value="KAK3859000.1"/>
    <property type="molecule type" value="Genomic_DNA"/>
</dbReference>
<feature type="compositionally biased region" description="Low complexity" evidence="1">
    <location>
        <begin position="2123"/>
        <end position="2135"/>
    </location>
</feature>
<feature type="compositionally biased region" description="Polar residues" evidence="1">
    <location>
        <begin position="1425"/>
        <end position="1441"/>
    </location>
</feature>